<name>A0A4R1NHM5_9GAMM</name>
<gene>
    <name evidence="12" type="ORF">EZJ58_5336</name>
</gene>
<evidence type="ECO:0000256" key="1">
    <source>
        <dbReference type="ARBA" id="ARBA00004496"/>
    </source>
</evidence>
<dbReference type="Proteomes" id="UP000294555">
    <property type="component" value="Unassembled WGS sequence"/>
</dbReference>
<dbReference type="Gene3D" id="6.10.250.690">
    <property type="match status" value="1"/>
</dbReference>
<evidence type="ECO:0000256" key="6">
    <source>
        <dbReference type="ARBA" id="ARBA00023125"/>
    </source>
</evidence>
<dbReference type="SMART" id="SM00448">
    <property type="entry name" value="REC"/>
    <property type="match status" value="1"/>
</dbReference>
<feature type="modified residue" description="4-aspartylphosphate" evidence="8">
    <location>
        <position position="59"/>
    </location>
</feature>
<dbReference type="CDD" id="cd00383">
    <property type="entry name" value="trans_reg_C"/>
    <property type="match status" value="1"/>
</dbReference>
<dbReference type="PROSITE" id="PS51755">
    <property type="entry name" value="OMPR_PHOB"/>
    <property type="match status" value="1"/>
</dbReference>
<dbReference type="RefSeq" id="WP_132926918.1">
    <property type="nucleotide sequence ID" value="NZ_CP075169.1"/>
</dbReference>
<dbReference type="PROSITE" id="PS50110">
    <property type="entry name" value="RESPONSE_REGULATORY"/>
    <property type="match status" value="1"/>
</dbReference>
<dbReference type="GO" id="GO:0000976">
    <property type="term" value="F:transcription cis-regulatory region binding"/>
    <property type="evidence" value="ECO:0007669"/>
    <property type="project" value="TreeGrafter"/>
</dbReference>
<dbReference type="Pfam" id="PF00072">
    <property type="entry name" value="Response_reg"/>
    <property type="match status" value="1"/>
</dbReference>
<dbReference type="InterPro" id="IPR036388">
    <property type="entry name" value="WH-like_DNA-bd_sf"/>
</dbReference>
<dbReference type="EMBL" id="SJOI01000001">
    <property type="protein sequence ID" value="TCL07033.1"/>
    <property type="molecule type" value="Genomic_DNA"/>
</dbReference>
<organism evidence="12 13">
    <name type="scientific">Sodalis ligni</name>
    <dbReference type="NCBI Taxonomy" id="2697027"/>
    <lineage>
        <taxon>Bacteria</taxon>
        <taxon>Pseudomonadati</taxon>
        <taxon>Pseudomonadota</taxon>
        <taxon>Gammaproteobacteria</taxon>
        <taxon>Enterobacterales</taxon>
        <taxon>Bruguierivoracaceae</taxon>
        <taxon>Sodalis</taxon>
    </lineage>
</organism>
<comment type="caution">
    <text evidence="12">The sequence shown here is derived from an EMBL/GenBank/DDBJ whole genome shotgun (WGS) entry which is preliminary data.</text>
</comment>
<dbReference type="SUPFAM" id="SSF46894">
    <property type="entry name" value="C-terminal effector domain of the bipartite response regulators"/>
    <property type="match status" value="1"/>
</dbReference>
<dbReference type="SMART" id="SM00862">
    <property type="entry name" value="Trans_reg_C"/>
    <property type="match status" value="1"/>
</dbReference>
<keyword evidence="3 8" id="KW-0597">Phosphoprotein</keyword>
<protein>
    <submittedName>
        <fullName evidence="12">Two-component system response regulator BaeR</fullName>
    </submittedName>
</protein>
<evidence type="ECO:0000256" key="8">
    <source>
        <dbReference type="PROSITE-ProRule" id="PRU00169"/>
    </source>
</evidence>
<dbReference type="GO" id="GO:0045893">
    <property type="term" value="P:positive regulation of DNA-templated transcription"/>
    <property type="evidence" value="ECO:0007669"/>
    <property type="project" value="UniProtKB-ARBA"/>
</dbReference>
<keyword evidence="5" id="KW-0805">Transcription regulation</keyword>
<dbReference type="InterPro" id="IPR001867">
    <property type="entry name" value="OmpR/PhoB-type_DNA-bd"/>
</dbReference>
<dbReference type="NCBIfam" id="NF007982">
    <property type="entry name" value="PRK10710.1"/>
    <property type="match status" value="1"/>
</dbReference>
<dbReference type="InterPro" id="IPR016032">
    <property type="entry name" value="Sig_transdc_resp-reg_C-effctor"/>
</dbReference>
<comment type="subcellular location">
    <subcellularLocation>
        <location evidence="1">Cytoplasm</location>
    </subcellularLocation>
</comment>
<evidence type="ECO:0000256" key="7">
    <source>
        <dbReference type="ARBA" id="ARBA00023163"/>
    </source>
</evidence>
<keyword evidence="13" id="KW-1185">Reference proteome</keyword>
<keyword evidence="7" id="KW-0804">Transcription</keyword>
<evidence type="ECO:0000259" key="11">
    <source>
        <dbReference type="PROSITE" id="PS51755"/>
    </source>
</evidence>
<dbReference type="GO" id="GO:0000156">
    <property type="term" value="F:phosphorelay response regulator activity"/>
    <property type="evidence" value="ECO:0007669"/>
    <property type="project" value="TreeGrafter"/>
</dbReference>
<keyword evidence="2" id="KW-0963">Cytoplasm</keyword>
<evidence type="ECO:0000256" key="3">
    <source>
        <dbReference type="ARBA" id="ARBA00022553"/>
    </source>
</evidence>
<dbReference type="GO" id="GO:0032993">
    <property type="term" value="C:protein-DNA complex"/>
    <property type="evidence" value="ECO:0007669"/>
    <property type="project" value="TreeGrafter"/>
</dbReference>
<evidence type="ECO:0000256" key="5">
    <source>
        <dbReference type="ARBA" id="ARBA00023015"/>
    </source>
</evidence>
<feature type="DNA-binding region" description="OmpR/PhoB-type" evidence="9">
    <location>
        <begin position="131"/>
        <end position="230"/>
    </location>
</feature>
<dbReference type="OrthoDB" id="9802426at2"/>
<dbReference type="AlphaFoldDB" id="A0A4R1NHM5"/>
<dbReference type="InterPro" id="IPR039420">
    <property type="entry name" value="WalR-like"/>
</dbReference>
<evidence type="ECO:0000313" key="12">
    <source>
        <dbReference type="EMBL" id="TCL07033.1"/>
    </source>
</evidence>
<sequence length="236" mass="27097">MTEHDAQPLTILIVEDEPKLGQLLVDYLQAADFHTHWLTRGDKVVDYLHQSPPALILLDLMLPGRDGLSLCRDIRHFSDVPIVMMTAKTEEIDRLLGLEIGADDYICKPYSPREVVARVKAIIRRSYRPLAALPVPSPLLIDENRFKASYRAMPLDLTPAEFRLLKILASEPGKVFSRETLLNQLYDDYRVVTDRTIDSHIKNLRRKLESLTEDVPFIRAVYGMGYRWEAEPCELI</sequence>
<dbReference type="SUPFAM" id="SSF52172">
    <property type="entry name" value="CheY-like"/>
    <property type="match status" value="1"/>
</dbReference>
<evidence type="ECO:0000256" key="4">
    <source>
        <dbReference type="ARBA" id="ARBA00023012"/>
    </source>
</evidence>
<dbReference type="InterPro" id="IPR011006">
    <property type="entry name" value="CheY-like_superfamily"/>
</dbReference>
<dbReference type="Gene3D" id="1.10.10.10">
    <property type="entry name" value="Winged helix-like DNA-binding domain superfamily/Winged helix DNA-binding domain"/>
    <property type="match status" value="1"/>
</dbReference>
<dbReference type="FunFam" id="1.10.10.10:FF:000117">
    <property type="entry name" value="Two-component system response regulator BaeR"/>
    <property type="match status" value="1"/>
</dbReference>
<dbReference type="PANTHER" id="PTHR48111:SF59">
    <property type="entry name" value="TRANSCRIPTIONAL REGULATORY PROTEIN BAER"/>
    <property type="match status" value="1"/>
</dbReference>
<proteinExistence type="predicted"/>
<evidence type="ECO:0000256" key="2">
    <source>
        <dbReference type="ARBA" id="ARBA00022490"/>
    </source>
</evidence>
<accession>A0A4R1NHM5</accession>
<evidence type="ECO:0000313" key="13">
    <source>
        <dbReference type="Proteomes" id="UP000294555"/>
    </source>
</evidence>
<evidence type="ECO:0000256" key="9">
    <source>
        <dbReference type="PROSITE-ProRule" id="PRU01091"/>
    </source>
</evidence>
<dbReference type="PANTHER" id="PTHR48111">
    <property type="entry name" value="REGULATOR OF RPOS"/>
    <property type="match status" value="1"/>
</dbReference>
<reference evidence="12 13" key="1">
    <citation type="submission" date="2019-02" db="EMBL/GenBank/DDBJ databases">
        <title>Investigation of anaerobic lignin degradation for improved lignocellulosic biofuels.</title>
        <authorList>
            <person name="Deangelis K."/>
        </authorList>
    </citation>
    <scope>NUCLEOTIDE SEQUENCE [LARGE SCALE GENOMIC DNA]</scope>
    <source>
        <strain evidence="12 13">159R</strain>
    </source>
</reference>
<dbReference type="GO" id="GO:0005829">
    <property type="term" value="C:cytosol"/>
    <property type="evidence" value="ECO:0007669"/>
    <property type="project" value="TreeGrafter"/>
</dbReference>
<dbReference type="InterPro" id="IPR001789">
    <property type="entry name" value="Sig_transdc_resp-reg_receiver"/>
</dbReference>
<keyword evidence="4" id="KW-0902">Two-component regulatory system</keyword>
<feature type="domain" description="OmpR/PhoB-type" evidence="11">
    <location>
        <begin position="131"/>
        <end position="230"/>
    </location>
</feature>
<feature type="domain" description="Response regulatory" evidence="10">
    <location>
        <begin position="10"/>
        <end position="123"/>
    </location>
</feature>
<evidence type="ECO:0000259" key="10">
    <source>
        <dbReference type="PROSITE" id="PS50110"/>
    </source>
</evidence>
<dbReference type="Pfam" id="PF00486">
    <property type="entry name" value="Trans_reg_C"/>
    <property type="match status" value="1"/>
</dbReference>
<dbReference type="Gene3D" id="3.40.50.2300">
    <property type="match status" value="1"/>
</dbReference>
<keyword evidence="6 9" id="KW-0238">DNA-binding</keyword>